<gene>
    <name evidence="1" type="ORF">AAEY27_20470</name>
</gene>
<accession>A0ABZ3B3T3</accession>
<organism evidence="1 2">
    <name type="scientific">Kosakonia calanthes</name>
    <dbReference type="NCBI Taxonomy" id="3139408"/>
    <lineage>
        <taxon>Bacteria</taxon>
        <taxon>Pseudomonadati</taxon>
        <taxon>Pseudomonadota</taxon>
        <taxon>Gammaproteobacteria</taxon>
        <taxon>Enterobacterales</taxon>
        <taxon>Enterobacteriaceae</taxon>
        <taxon>Kosakonia</taxon>
    </lineage>
</organism>
<evidence type="ECO:0000313" key="1">
    <source>
        <dbReference type="EMBL" id="WZV97985.1"/>
    </source>
</evidence>
<evidence type="ECO:0000313" key="2">
    <source>
        <dbReference type="Proteomes" id="UP001466893"/>
    </source>
</evidence>
<dbReference type="EMBL" id="CP151800">
    <property type="protein sequence ID" value="WZV97985.1"/>
    <property type="molecule type" value="Genomic_DNA"/>
</dbReference>
<proteinExistence type="predicted"/>
<reference evidence="1 2" key="1">
    <citation type="submission" date="2024-04" db="EMBL/GenBank/DDBJ databases">
        <title>Kosakonia calanthae sp. nov., a halophilic bacterium isolated from leaves of Calanthe tiplacata.</title>
        <authorList>
            <person name="Wu P."/>
        </authorList>
    </citation>
    <scope>NUCLEOTIDE SEQUENCE [LARGE SCALE GENOMIC DNA]</scope>
    <source>
        <strain evidence="1 2">BYX6</strain>
    </source>
</reference>
<dbReference type="Proteomes" id="UP001466893">
    <property type="component" value="Chromosome"/>
</dbReference>
<sequence>MNTLKPLLARNRSWALQKLHSDPGTLNPRVKANVMMGLLRAGNLLSGLSEFAENAPQRGIHLNQWPAM</sequence>
<protein>
    <submittedName>
        <fullName evidence="1">Uncharacterized protein</fullName>
    </submittedName>
</protein>
<name>A0ABZ3B3T3_9ENTR</name>
<keyword evidence="2" id="KW-1185">Reference proteome</keyword>